<dbReference type="InterPro" id="IPR031868">
    <property type="entry name" value="Phage_clamp_gp62"/>
</dbReference>
<dbReference type="Gene3D" id="1.20.272.50">
    <property type="entry name" value="Bacteriophage clamp loader A subunit, A' domain"/>
    <property type="match status" value="1"/>
</dbReference>
<gene>
    <name evidence="1" type="ORF">METZ01_LOCUS487619</name>
</gene>
<accession>A0A383CSC7</accession>
<evidence type="ECO:0008006" key="2">
    <source>
        <dbReference type="Google" id="ProtNLM"/>
    </source>
</evidence>
<reference evidence="1" key="1">
    <citation type="submission" date="2018-05" db="EMBL/GenBank/DDBJ databases">
        <authorList>
            <person name="Lanie J.A."/>
            <person name="Ng W.-L."/>
            <person name="Kazmierczak K.M."/>
            <person name="Andrzejewski T.M."/>
            <person name="Davidsen T.M."/>
            <person name="Wayne K.J."/>
            <person name="Tettelin H."/>
            <person name="Glass J.I."/>
            <person name="Rusch D."/>
            <person name="Podicherti R."/>
            <person name="Tsui H.-C.T."/>
            <person name="Winkler M.E."/>
        </authorList>
    </citation>
    <scope>NUCLEOTIDE SEQUENCE</scope>
</reference>
<dbReference type="Pfam" id="PF16790">
    <property type="entry name" value="Phage_clamp_A"/>
    <property type="match status" value="1"/>
</dbReference>
<evidence type="ECO:0000313" key="1">
    <source>
        <dbReference type="EMBL" id="SVE34765.1"/>
    </source>
</evidence>
<sequence length="129" mass="15427">MVKRNPFDFVKSVSQTKIDLMVDEVEEKAYQPFLINKALSYHQDSVFFTNEMNIRHGVDNRLQYVFFLNTLRKRQRFSKWSKPYISKKLDVIKKHYQVSTKIAKEYVELLTDKQMKELKKTMNLGGINE</sequence>
<dbReference type="GO" id="GO:0003677">
    <property type="term" value="F:DNA binding"/>
    <property type="evidence" value="ECO:0007669"/>
    <property type="project" value="InterPro"/>
</dbReference>
<dbReference type="GO" id="GO:0006260">
    <property type="term" value="P:DNA replication"/>
    <property type="evidence" value="ECO:0007669"/>
    <property type="project" value="InterPro"/>
</dbReference>
<proteinExistence type="predicted"/>
<dbReference type="AlphaFoldDB" id="A0A383CSC7"/>
<dbReference type="EMBL" id="UINC01211037">
    <property type="protein sequence ID" value="SVE34765.1"/>
    <property type="molecule type" value="Genomic_DNA"/>
</dbReference>
<name>A0A383CSC7_9ZZZZ</name>
<organism evidence="1">
    <name type="scientific">marine metagenome</name>
    <dbReference type="NCBI Taxonomy" id="408172"/>
    <lineage>
        <taxon>unclassified sequences</taxon>
        <taxon>metagenomes</taxon>
        <taxon>ecological metagenomes</taxon>
    </lineage>
</organism>
<protein>
    <recommendedName>
        <fullName evidence="2">DNA polymerase</fullName>
    </recommendedName>
</protein>